<sequence length="259" mass="29755">MYDTYSALWLAEYKPDQNIYICCQSKTSKQRFREEFFRYAMSLGHRMPAKGCLLYTLCAYGCMDLVRYGVQTTNPTDRSDDPDYFHTMVEAWQLGQAYASEVHNNVNECRNVCAPTYPECSTGTSSEFTNWWNWWWLKVYEKGHFAGMARQKFRDDFFHVMMAVGNVLPKACQLYTLCTAGCEDLVSYGNPGTNLTDSTDYPDHLREYYRAYYTGHGYAGVVGKDVGACGPKCMGSYGDCRTDTDSDLANVWNLTWMRV</sequence>
<proteinExistence type="predicted"/>
<dbReference type="EMBL" id="OC920957">
    <property type="protein sequence ID" value="CAD7652977.1"/>
    <property type="molecule type" value="Genomic_DNA"/>
</dbReference>
<accession>A0A7R9QPE3</accession>
<reference evidence="1" key="1">
    <citation type="submission" date="2020-11" db="EMBL/GenBank/DDBJ databases">
        <authorList>
            <person name="Tran Van P."/>
        </authorList>
    </citation>
    <scope>NUCLEOTIDE SEQUENCE</scope>
</reference>
<name>A0A7R9QPE3_9ACAR</name>
<dbReference type="EMBL" id="CAJPVJ010006132">
    <property type="protein sequence ID" value="CAG2170164.1"/>
    <property type="molecule type" value="Genomic_DNA"/>
</dbReference>
<evidence type="ECO:0000313" key="1">
    <source>
        <dbReference type="EMBL" id="CAD7652977.1"/>
    </source>
</evidence>
<evidence type="ECO:0000313" key="2">
    <source>
        <dbReference type="Proteomes" id="UP000728032"/>
    </source>
</evidence>
<gene>
    <name evidence="1" type="ORF">ONB1V03_LOCUS9635</name>
</gene>
<dbReference type="AlphaFoldDB" id="A0A7R9QPE3"/>
<protein>
    <submittedName>
        <fullName evidence="1">Uncharacterized protein</fullName>
    </submittedName>
</protein>
<organism evidence="1">
    <name type="scientific">Oppiella nova</name>
    <dbReference type="NCBI Taxonomy" id="334625"/>
    <lineage>
        <taxon>Eukaryota</taxon>
        <taxon>Metazoa</taxon>
        <taxon>Ecdysozoa</taxon>
        <taxon>Arthropoda</taxon>
        <taxon>Chelicerata</taxon>
        <taxon>Arachnida</taxon>
        <taxon>Acari</taxon>
        <taxon>Acariformes</taxon>
        <taxon>Sarcoptiformes</taxon>
        <taxon>Oribatida</taxon>
        <taxon>Brachypylina</taxon>
        <taxon>Oppioidea</taxon>
        <taxon>Oppiidae</taxon>
        <taxon>Oppiella</taxon>
    </lineage>
</organism>
<keyword evidence="2" id="KW-1185">Reference proteome</keyword>
<dbReference type="Proteomes" id="UP000728032">
    <property type="component" value="Unassembled WGS sequence"/>
</dbReference>